<dbReference type="Gene3D" id="3.40.720.10">
    <property type="entry name" value="Alkaline Phosphatase, subunit A"/>
    <property type="match status" value="1"/>
</dbReference>
<dbReference type="GO" id="GO:0005737">
    <property type="term" value="C:cytoplasm"/>
    <property type="evidence" value="ECO:0007669"/>
    <property type="project" value="TreeGrafter"/>
</dbReference>
<evidence type="ECO:0000313" key="4">
    <source>
        <dbReference type="EMBL" id="GAH03866.1"/>
    </source>
</evidence>
<evidence type="ECO:0000256" key="1">
    <source>
        <dbReference type="ARBA" id="ARBA00022723"/>
    </source>
</evidence>
<reference evidence="4" key="1">
    <citation type="journal article" date="2014" name="Front. Microbiol.">
        <title>High frequency of phylogenetically diverse reductive dehalogenase-homologous genes in deep subseafloor sedimentary metagenomes.</title>
        <authorList>
            <person name="Kawai M."/>
            <person name="Futagami T."/>
            <person name="Toyoda A."/>
            <person name="Takaki Y."/>
            <person name="Nishi S."/>
            <person name="Hori S."/>
            <person name="Arai W."/>
            <person name="Tsubouchi T."/>
            <person name="Morono Y."/>
            <person name="Uchiyama I."/>
            <person name="Ito T."/>
            <person name="Fujiyama A."/>
            <person name="Inagaki F."/>
            <person name="Takami H."/>
        </authorList>
    </citation>
    <scope>NUCLEOTIDE SEQUENCE</scope>
    <source>
        <strain evidence="4">Expedition CK06-06</strain>
    </source>
</reference>
<feature type="domain" description="Sulfatase N-terminal" evidence="3">
    <location>
        <begin position="4"/>
        <end position="175"/>
    </location>
</feature>
<dbReference type="InterPro" id="IPR017850">
    <property type="entry name" value="Alkaline_phosphatase_core_sf"/>
</dbReference>
<evidence type="ECO:0000259" key="3">
    <source>
        <dbReference type="Pfam" id="PF00884"/>
    </source>
</evidence>
<dbReference type="Pfam" id="PF00884">
    <property type="entry name" value="Sulfatase"/>
    <property type="match status" value="1"/>
</dbReference>
<gene>
    <name evidence="4" type="ORF">S01H4_42090</name>
</gene>
<dbReference type="EMBL" id="BART01023080">
    <property type="protein sequence ID" value="GAH03866.1"/>
    <property type="molecule type" value="Genomic_DNA"/>
</dbReference>
<comment type="caution">
    <text evidence="4">The sequence shown here is derived from an EMBL/GenBank/DDBJ whole genome shotgun (WGS) entry which is preliminary data.</text>
</comment>
<name>X1C727_9ZZZZ</name>
<dbReference type="GO" id="GO:0046872">
    <property type="term" value="F:metal ion binding"/>
    <property type="evidence" value="ECO:0007669"/>
    <property type="project" value="UniProtKB-KW"/>
</dbReference>
<feature type="non-terminal residue" evidence="4">
    <location>
        <position position="1"/>
    </location>
</feature>
<dbReference type="GO" id="GO:0008484">
    <property type="term" value="F:sulfuric ester hydrolase activity"/>
    <property type="evidence" value="ECO:0007669"/>
    <property type="project" value="TreeGrafter"/>
</dbReference>
<organism evidence="4">
    <name type="scientific">marine sediment metagenome</name>
    <dbReference type="NCBI Taxonomy" id="412755"/>
    <lineage>
        <taxon>unclassified sequences</taxon>
        <taxon>metagenomes</taxon>
        <taxon>ecological metagenomes</taxon>
    </lineage>
</organism>
<dbReference type="PANTHER" id="PTHR45953">
    <property type="entry name" value="IDURONATE 2-SULFATASE"/>
    <property type="match status" value="1"/>
</dbReference>
<accession>X1C727</accession>
<dbReference type="InterPro" id="IPR000917">
    <property type="entry name" value="Sulfatase_N"/>
</dbReference>
<dbReference type="PANTHER" id="PTHR45953:SF1">
    <property type="entry name" value="IDURONATE 2-SULFATASE"/>
    <property type="match status" value="1"/>
</dbReference>
<sequence>LELNHDQHDKWFLHIDTFDPHEPWDPPKWYADLYDPDWKGGDVPGIAYVNTLKESPSEPRMMSTSRKSELSDDEMNHIRALYAGEVTLVDRWVGKLLQKIGDLGLLENTMVIFTTDHGSYHGEHDYLHKRAHLYEEVAHIPLLMRLPDEMGDIRGRCNALVQPPDLMPTILDFAGAKIPETIQGESLSPIIRREKNQVREVTISSQSFLRGFLSLQASSRLTVLNLLLIIKQ</sequence>
<dbReference type="AlphaFoldDB" id="X1C727"/>
<evidence type="ECO:0000256" key="2">
    <source>
        <dbReference type="ARBA" id="ARBA00022801"/>
    </source>
</evidence>
<protein>
    <recommendedName>
        <fullName evidence="3">Sulfatase N-terminal domain-containing protein</fullName>
    </recommendedName>
</protein>
<keyword evidence="2" id="KW-0378">Hydrolase</keyword>
<keyword evidence="1" id="KW-0479">Metal-binding</keyword>
<proteinExistence type="predicted"/>
<dbReference type="SUPFAM" id="SSF53649">
    <property type="entry name" value="Alkaline phosphatase-like"/>
    <property type="match status" value="1"/>
</dbReference>